<dbReference type="OrthoDB" id="1658288at2759"/>
<proteinExistence type="predicted"/>
<organism evidence="1 2">
    <name type="scientific">Gymnopus androsaceus JB14</name>
    <dbReference type="NCBI Taxonomy" id="1447944"/>
    <lineage>
        <taxon>Eukaryota</taxon>
        <taxon>Fungi</taxon>
        <taxon>Dikarya</taxon>
        <taxon>Basidiomycota</taxon>
        <taxon>Agaricomycotina</taxon>
        <taxon>Agaricomycetes</taxon>
        <taxon>Agaricomycetidae</taxon>
        <taxon>Agaricales</taxon>
        <taxon>Marasmiineae</taxon>
        <taxon>Omphalotaceae</taxon>
        <taxon>Gymnopus</taxon>
    </lineage>
</organism>
<dbReference type="PANTHER" id="PTHR46082:SF11">
    <property type="entry name" value="AAA+ ATPASE DOMAIN-CONTAINING PROTEIN-RELATED"/>
    <property type="match status" value="1"/>
</dbReference>
<dbReference type="InterPro" id="IPR027417">
    <property type="entry name" value="P-loop_NTPase"/>
</dbReference>
<dbReference type="PRINTS" id="PR00381">
    <property type="entry name" value="KINESINLIGHT"/>
</dbReference>
<evidence type="ECO:0000313" key="2">
    <source>
        <dbReference type="Proteomes" id="UP000799118"/>
    </source>
</evidence>
<dbReference type="GO" id="GO:0043531">
    <property type="term" value="F:ADP binding"/>
    <property type="evidence" value="ECO:0007669"/>
    <property type="project" value="InterPro"/>
</dbReference>
<reference evidence="1" key="1">
    <citation type="journal article" date="2019" name="Environ. Microbiol.">
        <title>Fungal ecological strategies reflected in gene transcription - a case study of two litter decomposers.</title>
        <authorList>
            <person name="Barbi F."/>
            <person name="Kohler A."/>
            <person name="Barry K."/>
            <person name="Baskaran P."/>
            <person name="Daum C."/>
            <person name="Fauchery L."/>
            <person name="Ihrmark K."/>
            <person name="Kuo A."/>
            <person name="LaButti K."/>
            <person name="Lipzen A."/>
            <person name="Morin E."/>
            <person name="Grigoriev I.V."/>
            <person name="Henrissat B."/>
            <person name="Lindahl B."/>
            <person name="Martin F."/>
        </authorList>
    </citation>
    <scope>NUCLEOTIDE SEQUENCE</scope>
    <source>
        <strain evidence="1">JB14</strain>
    </source>
</reference>
<dbReference type="Proteomes" id="UP000799118">
    <property type="component" value="Unassembled WGS sequence"/>
</dbReference>
<protein>
    <submittedName>
        <fullName evidence="1">TPR-like protein</fullName>
    </submittedName>
</protein>
<accession>A0A6A4HGN1</accession>
<dbReference type="Gene3D" id="1.25.40.10">
    <property type="entry name" value="Tetratricopeptide repeat domain"/>
    <property type="match status" value="3"/>
</dbReference>
<dbReference type="SUPFAM" id="SSF48452">
    <property type="entry name" value="TPR-like"/>
    <property type="match status" value="3"/>
</dbReference>
<dbReference type="EMBL" id="ML769492">
    <property type="protein sequence ID" value="KAE9397782.1"/>
    <property type="molecule type" value="Genomic_DNA"/>
</dbReference>
<dbReference type="InterPro" id="IPR053137">
    <property type="entry name" value="NLR-like"/>
</dbReference>
<dbReference type="PANTHER" id="PTHR46082">
    <property type="entry name" value="ATP/GTP-BINDING PROTEIN-RELATED"/>
    <property type="match status" value="1"/>
</dbReference>
<dbReference type="SMART" id="SM00028">
    <property type="entry name" value="TPR"/>
    <property type="match status" value="6"/>
</dbReference>
<dbReference type="InterPro" id="IPR011990">
    <property type="entry name" value="TPR-like_helical_dom_sf"/>
</dbReference>
<dbReference type="Pfam" id="PF13424">
    <property type="entry name" value="TPR_12"/>
    <property type="match status" value="3"/>
</dbReference>
<dbReference type="InterPro" id="IPR019734">
    <property type="entry name" value="TPR_rpt"/>
</dbReference>
<gene>
    <name evidence="1" type="ORF">BT96DRAFT_1034630</name>
</gene>
<dbReference type="AlphaFoldDB" id="A0A6A4HGN1"/>
<keyword evidence="2" id="KW-1185">Reference proteome</keyword>
<evidence type="ECO:0000313" key="1">
    <source>
        <dbReference type="EMBL" id="KAE9397782.1"/>
    </source>
</evidence>
<sequence length="864" mass="96437">MINKSALAQPDVLLVLQSADAPVDSEYLHTLPYAPVLVMTTQPSLISSTSLVFHLPNDANQKAVHRLLHSVERVLNARRHVVTLVANGGTGKTQAVLKFVSENLSRFSNVWFFDASSNDTLTANFKALGKAAGVGEDVRDVRDFLARINQKWLCIFDNVDDENVFLKDYIPSCNHGSMIITSRLSEISQMASPDCHIELMDLTEASAVELLLNQAHKQSSDENQNLAFEIVGALGCHALAVSTAGAYIGGTPTCTMGNYLTHFNKKKKKILNYRMRALDNYQRTVYSAFLLSFEKLSYPTQVLMQICAYLNPTAIPLEIFTRAATFTGNDINTVDVDPPIQAIYFVKEFFSLFADKDSWEDSVVEMCQLSLASYNAVKKCLDFHAVIHTCAQETVKCHYISQTATLILARATPLGDAIEEYQFRRQLLIHASHIWQVNNLPTVHTKICLAHIFKESGMLVQTEKLAEEVLLAHKQVFGVHHPQTLTSMGNLALTYFYLGKLEAAKRLEQEVLPLRKQVLGDYHPDTLISMANLALTHREHGEFESAEKLGEEVLLLRKQVLGVHHPDTLTSMNNLALTYQAHGKLEVAEKLGEQVLLLRKKVIGDCHHHTLDAMANLSYTYKKCGKLKAGEKLEKKVLSLRKQVLGDHHPATLTAMTNLATTYWELGKLKEAEKLEEKVLPLCKQVLGYHHPATLTAMANLATTYRELGKLEAAEQLGEKVFLLYKQVFGKYHPHTLTSMANLAITYGWEYGKLEAAEKLGEEVLLLRKQVLGAHHSDTLTSMNNLALTYQAHGKLKTAEKLGEEVLLLYKQVLGDHHPYTLTSMDNLVITYQACGKLGAAEKLKKDISKACVTPRGLWRCPEA</sequence>
<name>A0A6A4HGN1_9AGAR</name>
<dbReference type="Gene3D" id="3.40.50.300">
    <property type="entry name" value="P-loop containing nucleotide triphosphate hydrolases"/>
    <property type="match status" value="1"/>
</dbReference>
<dbReference type="SUPFAM" id="SSF52540">
    <property type="entry name" value="P-loop containing nucleoside triphosphate hydrolases"/>
    <property type="match status" value="1"/>
</dbReference>
<dbReference type="Pfam" id="PF13374">
    <property type="entry name" value="TPR_10"/>
    <property type="match status" value="3"/>
</dbReference>